<reference evidence="1 2" key="1">
    <citation type="submission" date="2013-05" db="EMBL/GenBank/DDBJ databases">
        <title>The Genome Sequence of Corynebacterium pyruviciproducens 1773O (ATCC BAA-1742).</title>
        <authorList>
            <consortium name="The Broad Institute Genomics Platform"/>
            <person name="Earl A."/>
            <person name="Ward D."/>
            <person name="Feldgarden M."/>
            <person name="Gevers D."/>
            <person name="Tong J."/>
            <person name="Walker B."/>
            <person name="Young S."/>
            <person name="Zeng Q."/>
            <person name="Gargeya S."/>
            <person name="Fitzgerald M."/>
            <person name="Haas B."/>
            <person name="Abouelleil A."/>
            <person name="Allen A.W."/>
            <person name="Alvarado L."/>
            <person name="Arachchi H.M."/>
            <person name="Berlin A.M."/>
            <person name="Chapman S.B."/>
            <person name="Gainer-Dewar J."/>
            <person name="Goldberg J."/>
            <person name="Griggs A."/>
            <person name="Gujja S."/>
            <person name="Hansen M."/>
            <person name="Howarth C."/>
            <person name="Imamovic A."/>
            <person name="Ireland A."/>
            <person name="Larimer J."/>
            <person name="McCowan C."/>
            <person name="Murphy C."/>
            <person name="Pearson M."/>
            <person name="Poon T.W."/>
            <person name="Priest M."/>
            <person name="Roberts A."/>
            <person name="Saif S."/>
            <person name="Shea T."/>
            <person name="Sisk P."/>
            <person name="Sykes S."/>
            <person name="Wortman J."/>
            <person name="Nusbaum C."/>
            <person name="Birren B."/>
        </authorList>
    </citation>
    <scope>NUCLEOTIDE SEQUENCE [LARGE SCALE GENOMIC DNA]</scope>
    <source>
        <strain evidence="1 2">ATCC BAA-1742</strain>
    </source>
</reference>
<evidence type="ECO:0000313" key="2">
    <source>
        <dbReference type="Proteomes" id="UP000014408"/>
    </source>
</evidence>
<dbReference type="EMBL" id="ATBY01000001">
    <property type="protein sequence ID" value="EPD71088.1"/>
    <property type="molecule type" value="Genomic_DNA"/>
</dbReference>
<organism evidence="1 2">
    <name type="scientific">Corynebacterium pyruviciproducens ATCC BAA-1742</name>
    <dbReference type="NCBI Taxonomy" id="1125779"/>
    <lineage>
        <taxon>Bacteria</taxon>
        <taxon>Bacillati</taxon>
        <taxon>Actinomycetota</taxon>
        <taxon>Actinomycetes</taxon>
        <taxon>Mycobacteriales</taxon>
        <taxon>Corynebacteriaceae</taxon>
        <taxon>Corynebacterium</taxon>
    </lineage>
</organism>
<keyword evidence="2" id="KW-1185">Reference proteome</keyword>
<evidence type="ECO:0000313" key="1">
    <source>
        <dbReference type="EMBL" id="EPD71088.1"/>
    </source>
</evidence>
<sequence length="107" mass="12289">MRYENFSIFVKLTLTERSTVRILPANFKYRTYVPLTIPPLVRPLAHATARFTSNSAPKHVKPGFRTYPLFTPSSIFSVTPICGDALSLHQQTTLIFCIFTQFMRYSL</sequence>
<gene>
    <name evidence="1" type="ORF">HMPREF1219_00024</name>
</gene>
<protein>
    <submittedName>
        <fullName evidence="1">Uncharacterized protein</fullName>
    </submittedName>
</protein>
<dbReference type="AlphaFoldDB" id="S2Z2S1"/>
<comment type="caution">
    <text evidence="1">The sequence shown here is derived from an EMBL/GenBank/DDBJ whole genome shotgun (WGS) entry which is preliminary data.</text>
</comment>
<proteinExistence type="predicted"/>
<dbReference type="Proteomes" id="UP000014408">
    <property type="component" value="Unassembled WGS sequence"/>
</dbReference>
<accession>S2Z2S1</accession>
<dbReference type="STRING" id="1125779.HMPREF1219_00024"/>
<name>S2Z2S1_9CORY</name>
<dbReference type="HOGENOM" id="CLU_2205661_0_0_11"/>